<reference evidence="2" key="1">
    <citation type="submission" date="2023-02" db="EMBL/GenBank/DDBJ databases">
        <title>Gut commensal Christensenella minuta modulates host metabolism via a new class of secondary bile acids.</title>
        <authorList>
            <person name="Liu C."/>
        </authorList>
    </citation>
    <scope>NUCLEOTIDE SEQUENCE</scope>
    <source>
        <strain evidence="2">CA70</strain>
    </source>
</reference>
<proteinExistence type="predicted"/>
<evidence type="ECO:0000256" key="1">
    <source>
        <dbReference type="SAM" id="MobiDB-lite"/>
    </source>
</evidence>
<dbReference type="EMBL" id="CP117826">
    <property type="protein sequence ID" value="XCC61779.1"/>
    <property type="molecule type" value="Genomic_DNA"/>
</dbReference>
<feature type="compositionally biased region" description="Basic and acidic residues" evidence="1">
    <location>
        <begin position="96"/>
        <end position="105"/>
    </location>
</feature>
<protein>
    <submittedName>
        <fullName evidence="2">Uncharacterized protein</fullName>
    </submittedName>
</protein>
<feature type="compositionally biased region" description="Basic and acidic residues" evidence="1">
    <location>
        <begin position="124"/>
        <end position="133"/>
    </location>
</feature>
<feature type="region of interest" description="Disordered" evidence="1">
    <location>
        <begin position="1"/>
        <end position="109"/>
    </location>
</feature>
<feature type="region of interest" description="Disordered" evidence="1">
    <location>
        <begin position="124"/>
        <end position="144"/>
    </location>
</feature>
<dbReference type="AlphaFoldDB" id="A0AAU8A7U3"/>
<name>A0AAU8A7U3_9FIRM</name>
<organism evidence="2">
    <name type="scientific">Christensenella massiliensis</name>
    <dbReference type="NCBI Taxonomy" id="1805714"/>
    <lineage>
        <taxon>Bacteria</taxon>
        <taxon>Bacillati</taxon>
        <taxon>Bacillota</taxon>
        <taxon>Clostridia</taxon>
        <taxon>Christensenellales</taxon>
        <taxon>Christensenellaceae</taxon>
        <taxon>Christensenella</taxon>
    </lineage>
</organism>
<evidence type="ECO:0000313" key="2">
    <source>
        <dbReference type="EMBL" id="XCC61779.1"/>
    </source>
</evidence>
<feature type="compositionally biased region" description="Basic and acidic residues" evidence="1">
    <location>
        <begin position="28"/>
        <end position="37"/>
    </location>
</feature>
<accession>A0AAU8A7U3</accession>
<sequence>MAVKSRRGKKKKIRVTAGNIRNAGSTWRDTEEKEKGKVRVTAGNIRNGGSSQRQAGSRPKKEPESGGAWVTAGSIHNAGSTWRTENGGRQAGAARTEQESGKNEPRSAGIFVYSPLEVMTSWREKEKTTKDAEQPSQKSWSAAAQLPAAPGSYLPGAARDVWTDFADAGKEIDDDIRAREWVDYTNRLGKPGVSAEEQSARNAVNEGYGQMIGGMQEAADQKFNEESGDLYALGQDVSMLYHPVPGEAGEELTKQAIAAADEYNARTAGNQARQEAVNEVRREKTAVNDWFKLQDVAREISAAQESPDYFAAAVEAGKQSGNNWYEQAYSDGNFLNRFAQNGTPEQKQAVAMIGGNDLLAGAFLRKEAFLTGDERDVLNYYCGIGAPEEAEAFYQLIERELDKRKSDFLTENRAAYMAEHDSGLMRAYEAGNNIASGIAGNFGMLGETLGQKLQNAATGEYRDVNLYDVAGTLKRNEEITRDALVEGLSPEMTALVDMGLGVGKFLPALAAGPAAPIVAGMQSAGAASYDAGKRGGSVEQMLQAGAVSGAVDAALSALPARELYKLAGSTPKSITGFARGVLKQAGLSATEAGVSSYMRTLADLYVMGEDSRYEQYRRGLTAKGMSGEEATREANMEFFLREPVMEMVQGAGGGALTAGAAQALEIMTHRFSNWRLKVAQERIWEKFVQEANELTARERGLFGGEDLQQRPEYAYAPGMEYEYVTPEGVRFSGGEAEIPQDNIVFSKGGNDIYGEIVLSETYQPYKQFGDEAEYEAVIREYNMEGAPESLAEYNELRYTDPKEAYLLDGYMRAVDKGDISVLVGYEQYQAVGEQIDGQLVGQRTQDGTEIKGFVPHFVDRIIGQQAANDIPMPGMRRGVAIEDALEALRNPDSIGMPTMRADGSWSVVYVNEVCMVTVNPYTGMLIQCNYRRGRR</sequence>
<gene>
    <name evidence="2" type="ORF">PUP29_09600</name>
</gene>
<feature type="compositionally biased region" description="Basic residues" evidence="1">
    <location>
        <begin position="1"/>
        <end position="14"/>
    </location>
</feature>
<dbReference type="RefSeq" id="WP_079546122.1">
    <property type="nucleotide sequence ID" value="NZ_CP117826.1"/>
</dbReference>